<gene>
    <name evidence="8" type="ORF">OLC1_LOCUS5990</name>
</gene>
<dbReference type="GO" id="GO:0006508">
    <property type="term" value="P:proteolysis"/>
    <property type="evidence" value="ECO:0007669"/>
    <property type="project" value="UniProtKB-KW"/>
</dbReference>
<evidence type="ECO:0000256" key="6">
    <source>
        <dbReference type="SAM" id="SignalP"/>
    </source>
</evidence>
<accession>A0AAV1CIP3</accession>
<dbReference type="GO" id="GO:0004197">
    <property type="term" value="F:cysteine-type endopeptidase activity"/>
    <property type="evidence" value="ECO:0007669"/>
    <property type="project" value="InterPro"/>
</dbReference>
<keyword evidence="1" id="KW-0645">Protease</keyword>
<dbReference type="InterPro" id="IPR038765">
    <property type="entry name" value="Papain-like_cys_pep_sf"/>
</dbReference>
<protein>
    <submittedName>
        <fullName evidence="8">OLC1v1030744C1</fullName>
    </submittedName>
</protein>
<dbReference type="Pfam" id="PF08127">
    <property type="entry name" value="Propeptide_C1"/>
    <property type="match status" value="1"/>
</dbReference>
<dbReference type="InterPro" id="IPR012599">
    <property type="entry name" value="Propeptide_C1A"/>
</dbReference>
<evidence type="ECO:0000256" key="3">
    <source>
        <dbReference type="ARBA" id="ARBA00022801"/>
    </source>
</evidence>
<keyword evidence="4" id="KW-0788">Thiol protease</keyword>
<evidence type="ECO:0000313" key="9">
    <source>
        <dbReference type="Proteomes" id="UP001161247"/>
    </source>
</evidence>
<keyword evidence="5" id="KW-1015">Disulfide bond</keyword>
<feature type="signal peptide" evidence="6">
    <location>
        <begin position="1"/>
        <end position="24"/>
    </location>
</feature>
<name>A0AAV1CIP3_OLDCO</name>
<evidence type="ECO:0000256" key="4">
    <source>
        <dbReference type="ARBA" id="ARBA00022807"/>
    </source>
</evidence>
<organism evidence="8 9">
    <name type="scientific">Oldenlandia corymbosa var. corymbosa</name>
    <dbReference type="NCBI Taxonomy" id="529605"/>
    <lineage>
        <taxon>Eukaryota</taxon>
        <taxon>Viridiplantae</taxon>
        <taxon>Streptophyta</taxon>
        <taxon>Embryophyta</taxon>
        <taxon>Tracheophyta</taxon>
        <taxon>Spermatophyta</taxon>
        <taxon>Magnoliopsida</taxon>
        <taxon>eudicotyledons</taxon>
        <taxon>Gunneridae</taxon>
        <taxon>Pentapetalae</taxon>
        <taxon>asterids</taxon>
        <taxon>lamiids</taxon>
        <taxon>Gentianales</taxon>
        <taxon>Rubiaceae</taxon>
        <taxon>Rubioideae</taxon>
        <taxon>Spermacoceae</taxon>
        <taxon>Hedyotis-Oldenlandia complex</taxon>
        <taxon>Oldenlandia</taxon>
    </lineage>
</organism>
<evidence type="ECO:0000256" key="1">
    <source>
        <dbReference type="ARBA" id="ARBA00022670"/>
    </source>
</evidence>
<feature type="domain" description="Peptidase C1A propeptide" evidence="7">
    <location>
        <begin position="39"/>
        <end position="81"/>
    </location>
</feature>
<dbReference type="Gene3D" id="3.90.70.10">
    <property type="entry name" value="Cysteine proteinases"/>
    <property type="match status" value="1"/>
</dbReference>
<keyword evidence="2 6" id="KW-0732">Signal</keyword>
<dbReference type="Proteomes" id="UP001161247">
    <property type="component" value="Chromosome 2"/>
</dbReference>
<evidence type="ECO:0000256" key="5">
    <source>
        <dbReference type="ARBA" id="ARBA00023157"/>
    </source>
</evidence>
<reference evidence="8" key="1">
    <citation type="submission" date="2023-03" db="EMBL/GenBank/DDBJ databases">
        <authorList>
            <person name="Julca I."/>
        </authorList>
    </citation>
    <scope>NUCLEOTIDE SEQUENCE</scope>
</reference>
<keyword evidence="3" id="KW-0378">Hydrolase</keyword>
<evidence type="ECO:0000256" key="2">
    <source>
        <dbReference type="ARBA" id="ARBA00022729"/>
    </source>
</evidence>
<sequence>MARISVTVLLLFSMMLICQLQVKAGASTQQFFKHDSKVLQKSIVERVNSDATAGWKADMSPRFLNYTVGQFKHLLGLKPTPKSILESTPVITHPPHLKLPTHFDARTAWPQCATIGRILGQS</sequence>
<evidence type="ECO:0000259" key="7">
    <source>
        <dbReference type="Pfam" id="PF08127"/>
    </source>
</evidence>
<dbReference type="EMBL" id="OX459119">
    <property type="protein sequence ID" value="CAI9094913.1"/>
    <property type="molecule type" value="Genomic_DNA"/>
</dbReference>
<evidence type="ECO:0000313" key="8">
    <source>
        <dbReference type="EMBL" id="CAI9094913.1"/>
    </source>
</evidence>
<dbReference type="AlphaFoldDB" id="A0AAV1CIP3"/>
<dbReference type="SUPFAM" id="SSF54001">
    <property type="entry name" value="Cysteine proteinases"/>
    <property type="match status" value="1"/>
</dbReference>
<feature type="chain" id="PRO_5043438092" evidence="6">
    <location>
        <begin position="25"/>
        <end position="122"/>
    </location>
</feature>
<keyword evidence="9" id="KW-1185">Reference proteome</keyword>
<proteinExistence type="predicted"/>